<evidence type="ECO:0000313" key="2">
    <source>
        <dbReference type="EMBL" id="MBC3882826.1"/>
    </source>
</evidence>
<dbReference type="GO" id="GO:0016747">
    <property type="term" value="F:acyltransferase activity, transferring groups other than amino-acyl groups"/>
    <property type="evidence" value="ECO:0007669"/>
    <property type="project" value="InterPro"/>
</dbReference>
<sequence length="174" mass="19885">MPYKPMIVFQTERLRGRHFQEADAAFMLNLLNDPGWLRYIGERGVHDVEQARRYLLNGAIQNYQRLGFGFYLLESIETGAAVGMCGLAQREYLNAPDIGFALLAEYEGNGYAFEAAAACLQFAKNQLHLKSLVATTRLDNERSSRLLEKLGMLFKENMLHPDGDRYLKLYEINL</sequence>
<dbReference type="PANTHER" id="PTHR43792">
    <property type="entry name" value="GNAT FAMILY, PUTATIVE (AFU_ORTHOLOGUE AFUA_3G00765)-RELATED-RELATED"/>
    <property type="match status" value="1"/>
</dbReference>
<evidence type="ECO:0000313" key="3">
    <source>
        <dbReference type="Proteomes" id="UP000627446"/>
    </source>
</evidence>
<dbReference type="PANTHER" id="PTHR43792:SF1">
    <property type="entry name" value="N-ACETYLTRANSFERASE DOMAIN-CONTAINING PROTEIN"/>
    <property type="match status" value="1"/>
</dbReference>
<protein>
    <submittedName>
        <fullName evidence="2">GNAT family N-acetyltransferase</fullName>
    </submittedName>
</protein>
<dbReference type="InterPro" id="IPR016181">
    <property type="entry name" value="Acyl_CoA_acyltransferase"/>
</dbReference>
<dbReference type="InterPro" id="IPR051531">
    <property type="entry name" value="N-acetyltransferase"/>
</dbReference>
<organism evidence="2 3">
    <name type="scientific">Undibacterium nitidum</name>
    <dbReference type="NCBI Taxonomy" id="2762298"/>
    <lineage>
        <taxon>Bacteria</taxon>
        <taxon>Pseudomonadati</taxon>
        <taxon>Pseudomonadota</taxon>
        <taxon>Betaproteobacteria</taxon>
        <taxon>Burkholderiales</taxon>
        <taxon>Oxalobacteraceae</taxon>
        <taxon>Undibacterium</taxon>
    </lineage>
</organism>
<dbReference type="EMBL" id="JACOFZ010000007">
    <property type="protein sequence ID" value="MBC3882826.1"/>
    <property type="molecule type" value="Genomic_DNA"/>
</dbReference>
<name>A0A923KU21_9BURK</name>
<dbReference type="PROSITE" id="PS51186">
    <property type="entry name" value="GNAT"/>
    <property type="match status" value="1"/>
</dbReference>
<dbReference type="Proteomes" id="UP000627446">
    <property type="component" value="Unassembled WGS sequence"/>
</dbReference>
<dbReference type="InterPro" id="IPR000182">
    <property type="entry name" value="GNAT_dom"/>
</dbReference>
<comment type="caution">
    <text evidence="2">The sequence shown here is derived from an EMBL/GenBank/DDBJ whole genome shotgun (WGS) entry which is preliminary data.</text>
</comment>
<feature type="domain" description="N-acetyltransferase" evidence="1">
    <location>
        <begin position="14"/>
        <end position="173"/>
    </location>
</feature>
<reference evidence="2" key="1">
    <citation type="submission" date="2020-08" db="EMBL/GenBank/DDBJ databases">
        <title>Novel species isolated from subtropical streams in China.</title>
        <authorList>
            <person name="Lu H."/>
        </authorList>
    </citation>
    <scope>NUCLEOTIDE SEQUENCE</scope>
    <source>
        <strain evidence="2">LX22W</strain>
    </source>
</reference>
<dbReference type="Gene3D" id="3.40.630.30">
    <property type="match status" value="1"/>
</dbReference>
<dbReference type="Pfam" id="PF13302">
    <property type="entry name" value="Acetyltransf_3"/>
    <property type="match status" value="1"/>
</dbReference>
<dbReference type="AlphaFoldDB" id="A0A923KU21"/>
<proteinExistence type="predicted"/>
<evidence type="ECO:0000259" key="1">
    <source>
        <dbReference type="PROSITE" id="PS51186"/>
    </source>
</evidence>
<dbReference type="RefSeq" id="WP_186917338.1">
    <property type="nucleotide sequence ID" value="NZ_JACOFZ010000007.1"/>
</dbReference>
<gene>
    <name evidence="2" type="ORF">H8K36_15655</name>
</gene>
<keyword evidence="3" id="KW-1185">Reference proteome</keyword>
<dbReference type="SUPFAM" id="SSF55729">
    <property type="entry name" value="Acyl-CoA N-acyltransferases (Nat)"/>
    <property type="match status" value="1"/>
</dbReference>
<accession>A0A923KU21</accession>